<evidence type="ECO:0000313" key="2">
    <source>
        <dbReference type="EMBL" id="BDG06470.1"/>
    </source>
</evidence>
<keyword evidence="3" id="KW-1185">Reference proteome</keyword>
<reference evidence="3" key="1">
    <citation type="journal article" date="2022" name="Int. J. Syst. Evol. Microbiol.">
        <title>Anaeromyxobacter oryzae sp. nov., Anaeromyxobacter diazotrophicus sp. nov. and Anaeromyxobacter paludicola sp. nov., isolated from paddy soils.</title>
        <authorList>
            <person name="Itoh H."/>
            <person name="Xu Z."/>
            <person name="Mise K."/>
            <person name="Masuda Y."/>
            <person name="Ushijima N."/>
            <person name="Hayakawa C."/>
            <person name="Shiratori Y."/>
            <person name="Senoo K."/>
        </authorList>
    </citation>
    <scope>NUCLEOTIDE SEQUENCE [LARGE SCALE GENOMIC DNA]</scope>
    <source>
        <strain evidence="3">Red232</strain>
    </source>
</reference>
<protein>
    <submittedName>
        <fullName evidence="2">Uncharacterized protein</fullName>
    </submittedName>
</protein>
<sequence length="156" mass="17925">MRRPLPSRPRAARGQITWVTVFLILAVGGGGYMGWVWIPVYIYKFQAEQVVRDFMNQAVKNRADRMLVENMVRKLRSLGTVELAGEDGTRKPRPAVDVTPNDITWERDARATPPTLHVAFDYTARVEYPWLERQDEKLVSIDLTQDISIPDWGPSR</sequence>
<dbReference type="Proteomes" id="UP001162891">
    <property type="component" value="Chromosome"/>
</dbReference>
<evidence type="ECO:0000256" key="1">
    <source>
        <dbReference type="SAM" id="Phobius"/>
    </source>
</evidence>
<feature type="transmembrane region" description="Helical" evidence="1">
    <location>
        <begin position="21"/>
        <end position="43"/>
    </location>
</feature>
<keyword evidence="1" id="KW-1133">Transmembrane helix</keyword>
<keyword evidence="1" id="KW-0812">Transmembrane</keyword>
<gene>
    <name evidence="2" type="ORF">AMOR_54660</name>
</gene>
<dbReference type="RefSeq" id="WP_248356465.1">
    <property type="nucleotide sequence ID" value="NZ_AP025591.1"/>
</dbReference>
<name>A0ABN6MZT3_9BACT</name>
<organism evidence="2 3">
    <name type="scientific">Anaeromyxobacter oryzae</name>
    <dbReference type="NCBI Taxonomy" id="2918170"/>
    <lineage>
        <taxon>Bacteria</taxon>
        <taxon>Pseudomonadati</taxon>
        <taxon>Myxococcota</taxon>
        <taxon>Myxococcia</taxon>
        <taxon>Myxococcales</taxon>
        <taxon>Cystobacterineae</taxon>
        <taxon>Anaeromyxobacteraceae</taxon>
        <taxon>Anaeromyxobacter</taxon>
    </lineage>
</organism>
<proteinExistence type="predicted"/>
<keyword evidence="1" id="KW-0472">Membrane</keyword>
<dbReference type="EMBL" id="AP025591">
    <property type="protein sequence ID" value="BDG06470.1"/>
    <property type="molecule type" value="Genomic_DNA"/>
</dbReference>
<accession>A0ABN6MZT3</accession>
<evidence type="ECO:0000313" key="3">
    <source>
        <dbReference type="Proteomes" id="UP001162891"/>
    </source>
</evidence>